<feature type="domain" description="WYL" evidence="1">
    <location>
        <begin position="149"/>
        <end position="213"/>
    </location>
</feature>
<reference evidence="3 4" key="1">
    <citation type="submission" date="2023-06" db="EMBL/GenBank/DDBJ databases">
        <title>Cellulomonas sp. MW4 Whole genome sequence.</title>
        <authorList>
            <person name="Park S."/>
        </authorList>
    </citation>
    <scope>NUCLEOTIDE SEQUENCE [LARGE SCALE GENOMIC DNA]</scope>
    <source>
        <strain evidence="3 4">MW4</strain>
    </source>
</reference>
<dbReference type="PANTHER" id="PTHR34580">
    <property type="match status" value="1"/>
</dbReference>
<dbReference type="Pfam" id="PF25583">
    <property type="entry name" value="WCX"/>
    <property type="match status" value="1"/>
</dbReference>
<sequence>MPAQIPAHERLLNLVIALVNTSGRMTKEQVRRSVAGYQDAQSDDAFERMFERDKDTLRELGIPVVTVTSAGHGDDIGYRIDLDTYALPPIDLTAAELGVLAMAAQVWQDQAMRTDTTRALTKLRAVGEAPEANDLAVGLAPRVRAAGGALAPLVDAVQARQVVRFTYRAATTGEVRTRVVEPWKLLARRGGWLLVGFDRDRGASRSFRLSRIEGGVRPVGEPGAFEAPGPDELEAALTQWAPREERVATLAVLPERASALRARAVPAPADEPDWSADPAVGPLLAQRDVVHVPFRSGWELADELVGYGGAVLVVAPVELRRGVLHLLRTAAELDRPDRSGTDVEEGRAHG</sequence>
<dbReference type="InterPro" id="IPR026881">
    <property type="entry name" value="WYL_dom"/>
</dbReference>
<dbReference type="PROSITE" id="PS52050">
    <property type="entry name" value="WYL"/>
    <property type="match status" value="1"/>
</dbReference>
<proteinExistence type="predicted"/>
<name>A0ABT7SB04_9CELL</name>
<comment type="caution">
    <text evidence="3">The sequence shown here is derived from an EMBL/GenBank/DDBJ whole genome shotgun (WGS) entry which is preliminary data.</text>
</comment>
<dbReference type="Pfam" id="PF13280">
    <property type="entry name" value="WYL"/>
    <property type="match status" value="1"/>
</dbReference>
<evidence type="ECO:0000259" key="1">
    <source>
        <dbReference type="Pfam" id="PF13280"/>
    </source>
</evidence>
<gene>
    <name evidence="3" type="ORF">QRT04_00315</name>
</gene>
<evidence type="ECO:0000313" key="4">
    <source>
        <dbReference type="Proteomes" id="UP001529338"/>
    </source>
</evidence>
<dbReference type="Proteomes" id="UP001529338">
    <property type="component" value="Unassembled WGS sequence"/>
</dbReference>
<keyword evidence="4" id="KW-1185">Reference proteome</keyword>
<accession>A0ABT7SB04</accession>
<dbReference type="EMBL" id="JAUCGQ010000001">
    <property type="protein sequence ID" value="MDM7853363.1"/>
    <property type="molecule type" value="Genomic_DNA"/>
</dbReference>
<feature type="domain" description="WCX" evidence="2">
    <location>
        <begin position="284"/>
        <end position="331"/>
    </location>
</feature>
<evidence type="ECO:0000259" key="2">
    <source>
        <dbReference type="Pfam" id="PF25583"/>
    </source>
</evidence>
<evidence type="ECO:0000313" key="3">
    <source>
        <dbReference type="EMBL" id="MDM7853363.1"/>
    </source>
</evidence>
<dbReference type="InterPro" id="IPR057727">
    <property type="entry name" value="WCX_dom"/>
</dbReference>
<dbReference type="RefSeq" id="WP_289452888.1">
    <property type="nucleotide sequence ID" value="NZ_JAUCGQ010000001.1"/>
</dbReference>
<dbReference type="InterPro" id="IPR051534">
    <property type="entry name" value="CBASS_pafABC_assoc_protein"/>
</dbReference>
<protein>
    <submittedName>
        <fullName evidence="3">WYL domain-containing protein</fullName>
    </submittedName>
</protein>
<dbReference type="PANTHER" id="PTHR34580:SF3">
    <property type="entry name" value="PROTEIN PAFB"/>
    <property type="match status" value="1"/>
</dbReference>
<organism evidence="3 4">
    <name type="scientific">Cellulomonas alba</name>
    <dbReference type="NCBI Taxonomy" id="3053467"/>
    <lineage>
        <taxon>Bacteria</taxon>
        <taxon>Bacillati</taxon>
        <taxon>Actinomycetota</taxon>
        <taxon>Actinomycetes</taxon>
        <taxon>Micrococcales</taxon>
        <taxon>Cellulomonadaceae</taxon>
        <taxon>Cellulomonas</taxon>
    </lineage>
</organism>